<evidence type="ECO:0000256" key="1">
    <source>
        <dbReference type="SAM" id="MobiDB-lite"/>
    </source>
</evidence>
<feature type="compositionally biased region" description="Gly residues" evidence="1">
    <location>
        <begin position="66"/>
        <end position="75"/>
    </location>
</feature>
<feature type="compositionally biased region" description="Basic and acidic residues" evidence="1">
    <location>
        <begin position="85"/>
        <end position="117"/>
    </location>
</feature>
<feature type="compositionally biased region" description="Basic and acidic residues" evidence="1">
    <location>
        <begin position="29"/>
        <end position="65"/>
    </location>
</feature>
<organism evidence="3 4">
    <name type="scientific">Streptomyces cellulosae</name>
    <dbReference type="NCBI Taxonomy" id="1968"/>
    <lineage>
        <taxon>Bacteria</taxon>
        <taxon>Bacillati</taxon>
        <taxon>Actinomycetota</taxon>
        <taxon>Actinomycetes</taxon>
        <taxon>Kitasatosporales</taxon>
        <taxon>Streptomycetaceae</taxon>
        <taxon>Streptomyces</taxon>
    </lineage>
</organism>
<feature type="chain" id="PRO_5045970347" description="Gram-positive cocci surface proteins LPxTG domain-containing protein" evidence="2">
    <location>
        <begin position="27"/>
        <end position="223"/>
    </location>
</feature>
<feature type="compositionally biased region" description="Basic and acidic residues" evidence="1">
    <location>
        <begin position="145"/>
        <end position="179"/>
    </location>
</feature>
<proteinExistence type="predicted"/>
<dbReference type="Proteomes" id="UP001612415">
    <property type="component" value="Unassembled WGS sequence"/>
</dbReference>
<reference evidence="3 4" key="1">
    <citation type="submission" date="2024-10" db="EMBL/GenBank/DDBJ databases">
        <title>The Natural Products Discovery Center: Release of the First 8490 Sequenced Strains for Exploring Actinobacteria Biosynthetic Diversity.</title>
        <authorList>
            <person name="Kalkreuter E."/>
            <person name="Kautsar S.A."/>
            <person name="Yang D."/>
            <person name="Bader C.D."/>
            <person name="Teijaro C.N."/>
            <person name="Fluegel L."/>
            <person name="Davis C.M."/>
            <person name="Simpson J.R."/>
            <person name="Lauterbach L."/>
            <person name="Steele A.D."/>
            <person name="Gui C."/>
            <person name="Meng S."/>
            <person name="Li G."/>
            <person name="Viehrig K."/>
            <person name="Ye F."/>
            <person name="Su P."/>
            <person name="Kiefer A.F."/>
            <person name="Nichols A."/>
            <person name="Cepeda A.J."/>
            <person name="Yan W."/>
            <person name="Fan B."/>
            <person name="Jiang Y."/>
            <person name="Adhikari A."/>
            <person name="Zheng C.-J."/>
            <person name="Schuster L."/>
            <person name="Cowan T.M."/>
            <person name="Smanski M.J."/>
            <person name="Chevrette M.G."/>
            <person name="De Carvalho L.P.S."/>
            <person name="Shen B."/>
        </authorList>
    </citation>
    <scope>NUCLEOTIDE SEQUENCE [LARGE SCALE GENOMIC DNA]</scope>
    <source>
        <strain evidence="3 4">NPDC051599</strain>
    </source>
</reference>
<evidence type="ECO:0008006" key="5">
    <source>
        <dbReference type="Google" id="ProtNLM"/>
    </source>
</evidence>
<keyword evidence="4" id="KW-1185">Reference proteome</keyword>
<protein>
    <recommendedName>
        <fullName evidence="5">Gram-positive cocci surface proteins LPxTG domain-containing protein</fullName>
    </recommendedName>
</protein>
<dbReference type="RefSeq" id="WP_398654219.1">
    <property type="nucleotide sequence ID" value="NZ_JBITDC010000001.1"/>
</dbReference>
<gene>
    <name evidence="3" type="ORF">ACIA8P_00560</name>
</gene>
<accession>A0ABW7XSV1</accession>
<feature type="region of interest" description="Disordered" evidence="1">
    <location>
        <begin position="26"/>
        <end position="192"/>
    </location>
</feature>
<feature type="signal peptide" evidence="2">
    <location>
        <begin position="1"/>
        <end position="26"/>
    </location>
</feature>
<keyword evidence="2" id="KW-0732">Signal</keyword>
<name>A0ABW7XSV1_STRCE</name>
<sequence>MRSSRMLLAAAAASAVLAVTAPGAYAADGWDHDDSSYGKEDDSSHGKEHDKGGKEHDKGSSHDGPHGGMHTGGGALTAVNDGGSDGDHSAKHDSQSSKDSEHGGKDSGTKDSEHGGKDSSWSGGHEKPSGGIHTGGGALTAVNDGGKDSTWTKDSEDGGKDSTWTKDSEESWSGGHEKPSGGIHTGGGALATPAVTAGGLAVLAVAGSGLYAARRKKSAPGPA</sequence>
<comment type="caution">
    <text evidence="3">The sequence shown here is derived from an EMBL/GenBank/DDBJ whole genome shotgun (WGS) entry which is preliminary data.</text>
</comment>
<evidence type="ECO:0000313" key="4">
    <source>
        <dbReference type="Proteomes" id="UP001612415"/>
    </source>
</evidence>
<evidence type="ECO:0000256" key="2">
    <source>
        <dbReference type="SAM" id="SignalP"/>
    </source>
</evidence>
<evidence type="ECO:0000313" key="3">
    <source>
        <dbReference type="EMBL" id="MFI5673152.1"/>
    </source>
</evidence>
<dbReference type="EMBL" id="JBITDC010000001">
    <property type="protein sequence ID" value="MFI5673152.1"/>
    <property type="molecule type" value="Genomic_DNA"/>
</dbReference>